<sequence>MCEVSGHDNGLEKYRQTRDDEGVMLQLKGENRLVCPEQVKATVGEDVTLDCHFEFPRDVTDKLFEWKFGSQRVLVYRSQNFSHVDQAAQFKDRAHPDSSFNLTIGKLPVKISSVQTNDAGTYSCFVGIKKDRISCSTELIVEPKPEPTKGADDEKVVQHPSQSPEHGNTGIGTGVIIGIVVSIAVAAVAAGLISEPVRVRVGDDAILPCHLEPPFNVNNLTVEWKWNETEVYIYRSRKPYLDNQDENFKGRTSLFHEEMEKGNISLKVTNVT</sequence>
<evidence type="ECO:0000313" key="2">
    <source>
        <dbReference type="Proteomes" id="UP000831701"/>
    </source>
</evidence>
<comment type="caution">
    <text evidence="1">The sequence shown here is derived from an EMBL/GenBank/DDBJ whole genome shotgun (WGS) entry which is preliminary data.</text>
</comment>
<dbReference type="Proteomes" id="UP000831701">
    <property type="component" value="Chromosome 2"/>
</dbReference>
<gene>
    <name evidence="1" type="ORF">L3Q82_016517</name>
</gene>
<proteinExistence type="predicted"/>
<name>A0ACB8X7M8_9TELE</name>
<dbReference type="EMBL" id="CM041532">
    <property type="protein sequence ID" value="KAI3375989.1"/>
    <property type="molecule type" value="Genomic_DNA"/>
</dbReference>
<protein>
    <submittedName>
        <fullName evidence="1">Uncharacterized protein</fullName>
    </submittedName>
</protein>
<evidence type="ECO:0000313" key="1">
    <source>
        <dbReference type="EMBL" id="KAI3375989.1"/>
    </source>
</evidence>
<reference evidence="1" key="1">
    <citation type="submission" date="2022-04" db="EMBL/GenBank/DDBJ databases">
        <title>Jade perch genome.</title>
        <authorList>
            <person name="Chao B."/>
        </authorList>
    </citation>
    <scope>NUCLEOTIDE SEQUENCE</scope>
    <source>
        <strain evidence="1">CB-2022</strain>
    </source>
</reference>
<organism evidence="1 2">
    <name type="scientific">Scortum barcoo</name>
    <name type="common">barcoo grunter</name>
    <dbReference type="NCBI Taxonomy" id="214431"/>
    <lineage>
        <taxon>Eukaryota</taxon>
        <taxon>Metazoa</taxon>
        <taxon>Chordata</taxon>
        <taxon>Craniata</taxon>
        <taxon>Vertebrata</taxon>
        <taxon>Euteleostomi</taxon>
        <taxon>Actinopterygii</taxon>
        <taxon>Neopterygii</taxon>
        <taxon>Teleostei</taxon>
        <taxon>Neoteleostei</taxon>
        <taxon>Acanthomorphata</taxon>
        <taxon>Eupercaria</taxon>
        <taxon>Centrarchiformes</taxon>
        <taxon>Terapontoidei</taxon>
        <taxon>Terapontidae</taxon>
        <taxon>Scortum</taxon>
    </lineage>
</organism>
<accession>A0ACB8X7M8</accession>
<keyword evidence="2" id="KW-1185">Reference proteome</keyword>